<dbReference type="GO" id="GO:0016787">
    <property type="term" value="F:hydrolase activity"/>
    <property type="evidence" value="ECO:0007669"/>
    <property type="project" value="UniProtKB-KW"/>
</dbReference>
<sequence>MSDITGYKVGGLFVETCKPRQAGARKNPIIFVHGGCHGSWSWEKFLPHFAEAGWECHALNWFNHNGSDPHPKNDLIQRGIADVVEEISLVAGQFDAKSIVIGHSMGALASQKFAEQNALAGLVLSTSVVPSEVGGAKIDVPVDFSRPWGPPPFEMAMQLFFQGLTEEEGRHYYALLCAESPRAAYEATRWTVSVDKTRVSGPVLVLGAELDVLTPPSTSRALADFYGADYRFIRSRGHNLLLEPGWKETADLIIDWLERSVC</sequence>
<dbReference type="EMBL" id="VIVL01000014">
    <property type="protein sequence ID" value="TWD75954.1"/>
    <property type="molecule type" value="Genomic_DNA"/>
</dbReference>
<dbReference type="PANTHER" id="PTHR43194:SF2">
    <property type="entry name" value="PEROXISOMAL MEMBRANE PROTEIN LPX1"/>
    <property type="match status" value="1"/>
</dbReference>
<dbReference type="Pfam" id="PF12697">
    <property type="entry name" value="Abhydrolase_6"/>
    <property type="match status" value="1"/>
</dbReference>
<dbReference type="PANTHER" id="PTHR43194">
    <property type="entry name" value="HYDROLASE ALPHA/BETA FOLD FAMILY"/>
    <property type="match status" value="1"/>
</dbReference>
<organism evidence="2 3">
    <name type="scientific">Variovorax beijingensis</name>
    <dbReference type="NCBI Taxonomy" id="2496117"/>
    <lineage>
        <taxon>Bacteria</taxon>
        <taxon>Pseudomonadati</taxon>
        <taxon>Pseudomonadota</taxon>
        <taxon>Betaproteobacteria</taxon>
        <taxon>Burkholderiales</taxon>
        <taxon>Comamonadaceae</taxon>
        <taxon>Variovorax</taxon>
    </lineage>
</organism>
<dbReference type="Proteomes" id="UP000319722">
    <property type="component" value="Unassembled WGS sequence"/>
</dbReference>
<evidence type="ECO:0000313" key="2">
    <source>
        <dbReference type="EMBL" id="TWD75954.1"/>
    </source>
</evidence>
<dbReference type="InterPro" id="IPR029058">
    <property type="entry name" value="AB_hydrolase_fold"/>
</dbReference>
<dbReference type="Gene3D" id="3.40.50.1820">
    <property type="entry name" value="alpha/beta hydrolase"/>
    <property type="match status" value="1"/>
</dbReference>
<evidence type="ECO:0000313" key="3">
    <source>
        <dbReference type="Proteomes" id="UP000319722"/>
    </source>
</evidence>
<dbReference type="AlphaFoldDB" id="A0A561BAL4"/>
<dbReference type="InterPro" id="IPR000073">
    <property type="entry name" value="AB_hydrolase_1"/>
</dbReference>
<dbReference type="SUPFAM" id="SSF53474">
    <property type="entry name" value="alpha/beta-Hydrolases"/>
    <property type="match status" value="1"/>
</dbReference>
<proteinExistence type="predicted"/>
<reference evidence="2 3" key="1">
    <citation type="submission" date="2019-06" db="EMBL/GenBank/DDBJ databases">
        <title>Sorghum-associated microbial communities from plants grown in Nebraska, USA.</title>
        <authorList>
            <person name="Schachtman D."/>
        </authorList>
    </citation>
    <scope>NUCLEOTIDE SEQUENCE [LARGE SCALE GENOMIC DNA]</scope>
    <source>
        <strain evidence="2 3">T529</strain>
    </source>
</reference>
<accession>A0A561BAL4</accession>
<name>A0A561BAL4_9BURK</name>
<gene>
    <name evidence="2" type="ORF">FB547_11425</name>
</gene>
<keyword evidence="2" id="KW-0378">Hydrolase</keyword>
<dbReference type="RefSeq" id="WP_186454278.1">
    <property type="nucleotide sequence ID" value="NZ_VIVL01000014.1"/>
</dbReference>
<comment type="caution">
    <text evidence="2">The sequence shown here is derived from an EMBL/GenBank/DDBJ whole genome shotgun (WGS) entry which is preliminary data.</text>
</comment>
<evidence type="ECO:0000259" key="1">
    <source>
        <dbReference type="Pfam" id="PF12697"/>
    </source>
</evidence>
<dbReference type="InterPro" id="IPR050228">
    <property type="entry name" value="Carboxylesterase_BioH"/>
</dbReference>
<protein>
    <submittedName>
        <fullName evidence="2">Alpha-beta hydrolase superfamily lysophospholipase</fullName>
    </submittedName>
</protein>
<feature type="domain" description="AB hydrolase-1" evidence="1">
    <location>
        <begin position="29"/>
        <end position="244"/>
    </location>
</feature>